<dbReference type="Pfam" id="PF21505">
    <property type="entry name" value="RPN2_N"/>
    <property type="match status" value="1"/>
</dbReference>
<keyword evidence="1" id="KW-0677">Repeat</keyword>
<dbReference type="AlphaFoldDB" id="A0A2J8NF75"/>
<dbReference type="PANTHER" id="PTHR10943">
    <property type="entry name" value="26S PROTEASOME NON-ATPASE REGULATORY SUBUNIT"/>
    <property type="match status" value="1"/>
</dbReference>
<name>A0A2J8NF75_PANTR</name>
<dbReference type="PANTHER" id="PTHR10943:SF2">
    <property type="entry name" value="26S PROTEASOME NON-ATPASE REGULATORY SUBUNIT 1"/>
    <property type="match status" value="1"/>
</dbReference>
<evidence type="ECO:0000259" key="2">
    <source>
        <dbReference type="Pfam" id="PF21505"/>
    </source>
</evidence>
<dbReference type="SMR" id="A0A2J8NF75"/>
<organism evidence="3 4">
    <name type="scientific">Pan troglodytes</name>
    <name type="common">Chimpanzee</name>
    <dbReference type="NCBI Taxonomy" id="9598"/>
    <lineage>
        <taxon>Eukaryota</taxon>
        <taxon>Metazoa</taxon>
        <taxon>Chordata</taxon>
        <taxon>Craniata</taxon>
        <taxon>Vertebrata</taxon>
        <taxon>Euteleostomi</taxon>
        <taxon>Mammalia</taxon>
        <taxon>Eutheria</taxon>
        <taxon>Euarchontoglires</taxon>
        <taxon>Primates</taxon>
        <taxon>Haplorrhini</taxon>
        <taxon>Catarrhini</taxon>
        <taxon>Hominidae</taxon>
        <taxon>Pan</taxon>
    </lineage>
</organism>
<accession>A0A2J8NF75</accession>
<reference evidence="3 4" key="1">
    <citation type="submission" date="2017-12" db="EMBL/GenBank/DDBJ databases">
        <title>High-resolution comparative analysis of great ape genomes.</title>
        <authorList>
            <person name="Pollen A."/>
            <person name="Hastie A."/>
            <person name="Hormozdiari F."/>
            <person name="Dougherty M."/>
            <person name="Liu R."/>
            <person name="Chaisson M."/>
            <person name="Hoppe E."/>
            <person name="Hill C."/>
            <person name="Pang A."/>
            <person name="Hillier L."/>
            <person name="Baker C."/>
            <person name="Armstrong J."/>
            <person name="Shendure J."/>
            <person name="Paten B."/>
            <person name="Wilson R."/>
            <person name="Chao H."/>
            <person name="Schneider V."/>
            <person name="Ventura M."/>
            <person name="Kronenberg Z."/>
            <person name="Murali S."/>
            <person name="Gordon D."/>
            <person name="Cantsilieris S."/>
            <person name="Munson K."/>
            <person name="Nelson B."/>
            <person name="Raja A."/>
            <person name="Underwood J."/>
            <person name="Diekhans M."/>
            <person name="Fiddes I."/>
            <person name="Haussler D."/>
            <person name="Eichler E."/>
        </authorList>
    </citation>
    <scope>NUCLEOTIDE SEQUENCE [LARGE SCALE GENOMIC DNA]</scope>
    <source>
        <strain evidence="3">Yerkes chimp pedigree #C0471</strain>
    </source>
</reference>
<evidence type="ECO:0000256" key="1">
    <source>
        <dbReference type="ARBA" id="ARBA00022737"/>
    </source>
</evidence>
<gene>
    <name evidence="3" type="ORF">CK820_G0010877</name>
</gene>
<protein>
    <submittedName>
        <fullName evidence="3">PSMD1 isoform 13</fullName>
    </submittedName>
</protein>
<evidence type="ECO:0000313" key="3">
    <source>
        <dbReference type="EMBL" id="PNI70415.1"/>
    </source>
</evidence>
<proteinExistence type="predicted"/>
<comment type="caution">
    <text evidence="3">The sequence shown here is derived from an EMBL/GenBank/DDBJ whole genome shotgun (WGS) entry which is preliminary data.</text>
</comment>
<feature type="non-terminal residue" evidence="3">
    <location>
        <position position="203"/>
    </location>
</feature>
<dbReference type="EMBL" id="NBAG03000230">
    <property type="protein sequence ID" value="PNI70415.1"/>
    <property type="molecule type" value="Genomic_DNA"/>
</dbReference>
<dbReference type="InterPro" id="IPR048570">
    <property type="entry name" value="PSMD1_RPN2_N"/>
</dbReference>
<evidence type="ECO:0000313" key="4">
    <source>
        <dbReference type="Proteomes" id="UP000236370"/>
    </source>
</evidence>
<feature type="domain" description="26S proteasome non-ATPase regulatory subunit 1/RPN2 N-terminal" evidence="2">
    <location>
        <begin position="3"/>
        <end position="203"/>
    </location>
</feature>
<sequence length="203" mass="23125">MITSAAGIISLLDEDEPQLKEFALHKLNAVVNDFWAEISESVDKIEVLYEDEGFRSRQFAALVASKVFYHLGAFEESLNYALGAGDLFNVNDNSEYVETIIGNYRLSAKCIDHYTKQCVENADLPEGEKKPIDQRLEGIVNKMFQRCLDDHKYKQAIGIALETRRLDVFEKTILESNDVPGMLAYSLKLCMSLMQNKQFRNKV</sequence>
<dbReference type="Proteomes" id="UP000236370">
    <property type="component" value="Unassembled WGS sequence"/>
</dbReference>